<dbReference type="InterPro" id="IPR018187">
    <property type="entry name" value="Asp/Glu_racemase_AS_1"/>
</dbReference>
<dbReference type="Pfam" id="PF01177">
    <property type="entry name" value="Asp_Glu_race"/>
    <property type="match status" value="1"/>
</dbReference>
<comment type="pathway">
    <text evidence="7">Cell wall biogenesis; peptidoglycan biosynthesis.</text>
</comment>
<dbReference type="InterPro" id="IPR001920">
    <property type="entry name" value="Asp/Glu_race"/>
</dbReference>
<dbReference type="EMBL" id="SAWY01000005">
    <property type="protein sequence ID" value="TPH18179.1"/>
    <property type="molecule type" value="Genomic_DNA"/>
</dbReference>
<keyword evidence="4 7" id="KW-0573">Peptidoglycan synthesis</keyword>
<dbReference type="AlphaFoldDB" id="A0A502L5B2"/>
<name>A0A502L5B2_9GAMM</name>
<evidence type="ECO:0000313" key="9">
    <source>
        <dbReference type="Proteomes" id="UP000315303"/>
    </source>
</evidence>
<comment type="similarity">
    <text evidence="7">Belongs to the aspartate/glutamate racemases family.</text>
</comment>
<evidence type="ECO:0000256" key="4">
    <source>
        <dbReference type="ARBA" id="ARBA00022984"/>
    </source>
</evidence>
<evidence type="ECO:0000256" key="1">
    <source>
        <dbReference type="ARBA" id="ARBA00001602"/>
    </source>
</evidence>
<keyword evidence="9" id="KW-1185">Reference proteome</keyword>
<sequence length="257" mass="28355">MFDSGVGGLSIAKCISEQLPHENLVYVADTLHAPYGDKSIELIIERVNTIAHHLVKQGAKVLVIACNTATVNAVTQLREQLSIPIIGVEPAIKPAALQSESKKVAVLVTQATSENSQFKSLIAKHQNGAEVFIQPCPGLVEKVEQGLIDNHCCEQLLRSYLSPLIAKKVDRIVLGCTHYPFLLQQIERIIKEENASITLVETALPVTLQLINQLEKHNISASKSRQGTRLFYSSQQSEYQQQLFSKLWQSPVALKAL</sequence>
<dbReference type="NCBIfam" id="TIGR00067">
    <property type="entry name" value="glut_race"/>
    <property type="match status" value="1"/>
</dbReference>
<dbReference type="PANTHER" id="PTHR21198">
    <property type="entry name" value="GLUTAMATE RACEMASE"/>
    <property type="match status" value="1"/>
</dbReference>
<dbReference type="Gene3D" id="3.40.50.1860">
    <property type="match status" value="2"/>
</dbReference>
<dbReference type="SUPFAM" id="SSF53681">
    <property type="entry name" value="Aspartate/glutamate racemase"/>
    <property type="match status" value="2"/>
</dbReference>
<feature type="binding site" evidence="7">
    <location>
        <begin position="67"/>
        <end position="68"/>
    </location>
    <ligand>
        <name>substrate</name>
    </ligand>
</feature>
<reference evidence="8 9" key="1">
    <citation type="submission" date="2019-01" db="EMBL/GenBank/DDBJ databases">
        <title>Litorilituus lipolytica sp. nov., isolated from intertidal sand of the Yellow Sea in China.</title>
        <authorList>
            <person name="Liu A."/>
        </authorList>
    </citation>
    <scope>NUCLEOTIDE SEQUENCE [LARGE SCALE GENOMIC DNA]</scope>
    <source>
        <strain evidence="8 9">RZ04</strain>
    </source>
</reference>
<dbReference type="InterPro" id="IPR004391">
    <property type="entry name" value="Glu_race"/>
</dbReference>
<dbReference type="UniPathway" id="UPA00219"/>
<feature type="binding site" evidence="7">
    <location>
        <begin position="3"/>
        <end position="4"/>
    </location>
    <ligand>
        <name>substrate</name>
    </ligand>
</feature>
<dbReference type="InterPro" id="IPR033134">
    <property type="entry name" value="Asp/Glu_racemase_AS_2"/>
</dbReference>
<gene>
    <name evidence="7 8" type="primary">murI</name>
    <name evidence="8" type="ORF">EPA86_02830</name>
</gene>
<dbReference type="GO" id="GO:0008360">
    <property type="term" value="P:regulation of cell shape"/>
    <property type="evidence" value="ECO:0007669"/>
    <property type="project" value="UniProtKB-KW"/>
</dbReference>
<evidence type="ECO:0000256" key="3">
    <source>
        <dbReference type="ARBA" id="ARBA00022960"/>
    </source>
</evidence>
<evidence type="ECO:0000256" key="7">
    <source>
        <dbReference type="HAMAP-Rule" id="MF_00258"/>
    </source>
</evidence>
<evidence type="ECO:0000256" key="2">
    <source>
        <dbReference type="ARBA" id="ARBA00013090"/>
    </source>
</evidence>
<feature type="binding site" evidence="7">
    <location>
        <begin position="35"/>
        <end position="36"/>
    </location>
    <ligand>
        <name>substrate</name>
    </ligand>
</feature>
<comment type="caution">
    <text evidence="8">The sequence shown here is derived from an EMBL/GenBank/DDBJ whole genome shotgun (WGS) entry which is preliminary data.</text>
</comment>
<dbReference type="EC" id="5.1.1.3" evidence="2 7"/>
<keyword evidence="5 7" id="KW-0413">Isomerase</keyword>
<dbReference type="HAMAP" id="MF_00258">
    <property type="entry name" value="Glu_racemase"/>
    <property type="match status" value="1"/>
</dbReference>
<feature type="active site" description="Proton donor/acceptor" evidence="7">
    <location>
        <position position="176"/>
    </location>
</feature>
<organism evidence="8 9">
    <name type="scientific">Litorilituus lipolyticus</name>
    <dbReference type="NCBI Taxonomy" id="2491017"/>
    <lineage>
        <taxon>Bacteria</taxon>
        <taxon>Pseudomonadati</taxon>
        <taxon>Pseudomonadota</taxon>
        <taxon>Gammaproteobacteria</taxon>
        <taxon>Alteromonadales</taxon>
        <taxon>Colwelliaceae</taxon>
        <taxon>Litorilituus</taxon>
    </lineage>
</organism>
<evidence type="ECO:0000313" key="8">
    <source>
        <dbReference type="EMBL" id="TPH18179.1"/>
    </source>
</evidence>
<accession>A0A502L5B2</accession>
<dbReference type="PROSITE" id="PS00923">
    <property type="entry name" value="ASP_GLU_RACEMASE_1"/>
    <property type="match status" value="1"/>
</dbReference>
<protein>
    <recommendedName>
        <fullName evidence="2 7">Glutamate racemase</fullName>
        <ecNumber evidence="2 7">5.1.1.3</ecNumber>
    </recommendedName>
</protein>
<dbReference type="GO" id="GO:0009252">
    <property type="term" value="P:peptidoglycan biosynthetic process"/>
    <property type="evidence" value="ECO:0007669"/>
    <property type="project" value="UniProtKB-UniRule"/>
</dbReference>
<dbReference type="Proteomes" id="UP000315303">
    <property type="component" value="Unassembled WGS sequence"/>
</dbReference>
<proteinExistence type="inferred from homology"/>
<feature type="binding site" evidence="7">
    <location>
        <begin position="177"/>
        <end position="178"/>
    </location>
    <ligand>
        <name>substrate</name>
    </ligand>
</feature>
<keyword evidence="6 7" id="KW-0961">Cell wall biogenesis/degradation</keyword>
<feature type="active site" description="Proton donor/acceptor" evidence="7">
    <location>
        <position position="66"/>
    </location>
</feature>
<dbReference type="FunFam" id="3.40.50.1860:FF:000001">
    <property type="entry name" value="Glutamate racemase"/>
    <property type="match status" value="1"/>
</dbReference>
<dbReference type="GO" id="GO:0008881">
    <property type="term" value="F:glutamate racemase activity"/>
    <property type="evidence" value="ECO:0007669"/>
    <property type="project" value="UniProtKB-UniRule"/>
</dbReference>
<evidence type="ECO:0000256" key="6">
    <source>
        <dbReference type="ARBA" id="ARBA00023316"/>
    </source>
</evidence>
<comment type="catalytic activity">
    <reaction evidence="1 7">
        <text>L-glutamate = D-glutamate</text>
        <dbReference type="Rhea" id="RHEA:12813"/>
        <dbReference type="ChEBI" id="CHEBI:29985"/>
        <dbReference type="ChEBI" id="CHEBI:29986"/>
        <dbReference type="EC" id="5.1.1.3"/>
    </reaction>
</comment>
<evidence type="ECO:0000256" key="5">
    <source>
        <dbReference type="ARBA" id="ARBA00023235"/>
    </source>
</evidence>
<dbReference type="PROSITE" id="PS00924">
    <property type="entry name" value="ASP_GLU_RACEMASE_2"/>
    <property type="match status" value="1"/>
</dbReference>
<dbReference type="PANTHER" id="PTHR21198:SF3">
    <property type="entry name" value="GLUTAMATE RACEMASE"/>
    <property type="match status" value="1"/>
</dbReference>
<dbReference type="OrthoDB" id="9801055at2"/>
<keyword evidence="3 7" id="KW-0133">Cell shape</keyword>
<dbReference type="InterPro" id="IPR015942">
    <property type="entry name" value="Asp/Glu/hydantoin_racemase"/>
</dbReference>
<comment type="function">
    <text evidence="7">Provides the (R)-glutamate required for cell wall biosynthesis.</text>
</comment>
<dbReference type="GO" id="GO:0071555">
    <property type="term" value="P:cell wall organization"/>
    <property type="evidence" value="ECO:0007669"/>
    <property type="project" value="UniProtKB-KW"/>
</dbReference>